<dbReference type="PRINTS" id="PR00344">
    <property type="entry name" value="BCTRLSENSOR"/>
</dbReference>
<feature type="domain" description="Histidine kinase" evidence="13">
    <location>
        <begin position="265"/>
        <end position="489"/>
    </location>
</feature>
<evidence type="ECO:0000313" key="15">
    <source>
        <dbReference type="EMBL" id="RPF26461.1"/>
    </source>
</evidence>
<proteinExistence type="predicted"/>
<keyword evidence="5" id="KW-0597">Phosphoprotein</keyword>
<dbReference type="PROSITE" id="PS50109">
    <property type="entry name" value="HIS_KIN"/>
    <property type="match status" value="1"/>
</dbReference>
<organism evidence="15 16">
    <name type="scientific">Georgenia muralis</name>
    <dbReference type="NCBI Taxonomy" id="154117"/>
    <lineage>
        <taxon>Bacteria</taxon>
        <taxon>Bacillati</taxon>
        <taxon>Actinomycetota</taxon>
        <taxon>Actinomycetes</taxon>
        <taxon>Micrococcales</taxon>
        <taxon>Bogoriellaceae</taxon>
        <taxon>Georgenia</taxon>
    </lineage>
</organism>
<dbReference type="SMART" id="SM00388">
    <property type="entry name" value="HisKA"/>
    <property type="match status" value="1"/>
</dbReference>
<dbReference type="PROSITE" id="PS50885">
    <property type="entry name" value="HAMP"/>
    <property type="match status" value="1"/>
</dbReference>
<keyword evidence="9 12" id="KW-1133">Transmembrane helix</keyword>
<dbReference type="SUPFAM" id="SSF55874">
    <property type="entry name" value="ATPase domain of HSP90 chaperone/DNA topoisomerase II/histidine kinase"/>
    <property type="match status" value="1"/>
</dbReference>
<evidence type="ECO:0000256" key="9">
    <source>
        <dbReference type="ARBA" id="ARBA00022989"/>
    </source>
</evidence>
<dbReference type="InterPro" id="IPR005467">
    <property type="entry name" value="His_kinase_dom"/>
</dbReference>
<evidence type="ECO:0000259" key="13">
    <source>
        <dbReference type="PROSITE" id="PS50109"/>
    </source>
</evidence>
<evidence type="ECO:0000256" key="12">
    <source>
        <dbReference type="SAM" id="Phobius"/>
    </source>
</evidence>
<dbReference type="Pfam" id="PF00672">
    <property type="entry name" value="HAMP"/>
    <property type="match status" value="1"/>
</dbReference>
<evidence type="ECO:0000256" key="2">
    <source>
        <dbReference type="ARBA" id="ARBA00001968"/>
    </source>
</evidence>
<keyword evidence="10" id="KW-0902">Two-component regulatory system</keyword>
<dbReference type="AlphaFoldDB" id="A0A3N5A3U0"/>
<evidence type="ECO:0000256" key="8">
    <source>
        <dbReference type="ARBA" id="ARBA00022777"/>
    </source>
</evidence>
<dbReference type="Gene3D" id="3.30.565.10">
    <property type="entry name" value="Histidine kinase-like ATPase, C-terminal domain"/>
    <property type="match status" value="1"/>
</dbReference>
<evidence type="ECO:0000256" key="4">
    <source>
        <dbReference type="ARBA" id="ARBA00012438"/>
    </source>
</evidence>
<keyword evidence="7 12" id="KW-0812">Transmembrane</keyword>
<dbReference type="SUPFAM" id="SSF158472">
    <property type="entry name" value="HAMP domain-like"/>
    <property type="match status" value="1"/>
</dbReference>
<dbReference type="Gene3D" id="6.10.340.10">
    <property type="match status" value="1"/>
</dbReference>
<feature type="transmembrane region" description="Helical" evidence="12">
    <location>
        <begin position="176"/>
        <end position="196"/>
    </location>
</feature>
<dbReference type="SMART" id="SM00304">
    <property type="entry name" value="HAMP"/>
    <property type="match status" value="1"/>
</dbReference>
<comment type="catalytic activity">
    <reaction evidence="1">
        <text>ATP + protein L-histidine = ADP + protein N-phospho-L-histidine.</text>
        <dbReference type="EC" id="2.7.13.3"/>
    </reaction>
</comment>
<evidence type="ECO:0000259" key="14">
    <source>
        <dbReference type="PROSITE" id="PS50885"/>
    </source>
</evidence>
<keyword evidence="16" id="KW-1185">Reference proteome</keyword>
<dbReference type="CDD" id="cd00075">
    <property type="entry name" value="HATPase"/>
    <property type="match status" value="1"/>
</dbReference>
<dbReference type="InterPro" id="IPR036097">
    <property type="entry name" value="HisK_dim/P_sf"/>
</dbReference>
<dbReference type="InterPro" id="IPR050428">
    <property type="entry name" value="TCS_sensor_his_kinase"/>
</dbReference>
<keyword evidence="11 12" id="KW-0472">Membrane</keyword>
<evidence type="ECO:0000256" key="7">
    <source>
        <dbReference type="ARBA" id="ARBA00022692"/>
    </source>
</evidence>
<dbReference type="Pfam" id="PF00512">
    <property type="entry name" value="HisKA"/>
    <property type="match status" value="1"/>
</dbReference>
<dbReference type="InterPro" id="IPR003594">
    <property type="entry name" value="HATPase_dom"/>
</dbReference>
<dbReference type="Pfam" id="PF02518">
    <property type="entry name" value="HATPase_c"/>
    <property type="match status" value="1"/>
</dbReference>
<comment type="subcellular location">
    <subcellularLocation>
        <location evidence="3">Cell membrane</location>
    </subcellularLocation>
</comment>
<dbReference type="CDD" id="cd00082">
    <property type="entry name" value="HisKA"/>
    <property type="match status" value="1"/>
</dbReference>
<dbReference type="InterPro" id="IPR036890">
    <property type="entry name" value="HATPase_C_sf"/>
</dbReference>
<protein>
    <recommendedName>
        <fullName evidence="4">histidine kinase</fullName>
        <ecNumber evidence="4">2.7.13.3</ecNumber>
    </recommendedName>
</protein>
<dbReference type="SUPFAM" id="SSF47384">
    <property type="entry name" value="Homodimeric domain of signal transducing histidine kinase"/>
    <property type="match status" value="1"/>
</dbReference>
<keyword evidence="8 15" id="KW-0418">Kinase</keyword>
<dbReference type="InterPro" id="IPR003661">
    <property type="entry name" value="HisK_dim/P_dom"/>
</dbReference>
<evidence type="ECO:0000256" key="11">
    <source>
        <dbReference type="ARBA" id="ARBA00023136"/>
    </source>
</evidence>
<dbReference type="FunFam" id="1.10.287.130:FF:000001">
    <property type="entry name" value="Two-component sensor histidine kinase"/>
    <property type="match status" value="1"/>
</dbReference>
<comment type="caution">
    <text evidence="15">The sequence shown here is derived from an EMBL/GenBank/DDBJ whole genome shotgun (WGS) entry which is preliminary data.</text>
</comment>
<feature type="domain" description="HAMP" evidence="14">
    <location>
        <begin position="197"/>
        <end position="250"/>
    </location>
</feature>
<dbReference type="Proteomes" id="UP000280726">
    <property type="component" value="Unassembled WGS sequence"/>
</dbReference>
<dbReference type="FunFam" id="3.30.565.10:FF:000006">
    <property type="entry name" value="Sensor histidine kinase WalK"/>
    <property type="match status" value="1"/>
</dbReference>
<comment type="cofactor">
    <cofactor evidence="2">
        <name>a divalent metal cation</name>
        <dbReference type="ChEBI" id="CHEBI:60240"/>
    </cofactor>
</comment>
<evidence type="ECO:0000256" key="10">
    <source>
        <dbReference type="ARBA" id="ARBA00023012"/>
    </source>
</evidence>
<name>A0A3N5A3U0_9MICO</name>
<evidence type="ECO:0000313" key="16">
    <source>
        <dbReference type="Proteomes" id="UP000280726"/>
    </source>
</evidence>
<dbReference type="OrthoDB" id="9786919at2"/>
<dbReference type="GO" id="GO:0005886">
    <property type="term" value="C:plasma membrane"/>
    <property type="evidence" value="ECO:0007669"/>
    <property type="project" value="UniProtKB-SubCell"/>
</dbReference>
<dbReference type="Gene3D" id="1.10.287.130">
    <property type="match status" value="1"/>
</dbReference>
<dbReference type="InterPro" id="IPR003660">
    <property type="entry name" value="HAMP_dom"/>
</dbReference>
<dbReference type="EMBL" id="RKRA01000001">
    <property type="protein sequence ID" value="RPF26461.1"/>
    <property type="molecule type" value="Genomic_DNA"/>
</dbReference>
<evidence type="ECO:0000256" key="3">
    <source>
        <dbReference type="ARBA" id="ARBA00004236"/>
    </source>
</evidence>
<accession>A0A3N5A3U0</accession>
<dbReference type="EC" id="2.7.13.3" evidence="4"/>
<gene>
    <name evidence="15" type="ORF">EDD32_0902</name>
</gene>
<sequence length="512" mass="53115">MVGRLHARWRAVPLSGRLVAIIAALLLLGLAAISAATLTALRVQLVSQVDEELTGSARGIAQRVLDQITRGDGEDQFLPSNFFVRIEMADGTQRTIVNDDVEASLGVPRTPAADLDALRDAAEPLEPVTLAGRGTTVPWRAVVLPVSGPDGQVVGAATVALPLGAEEKTLARTAQLVAMAGLGIASFGAVAAWLAVRRSLRPLREIEATAVAIAAGDLSRRVPAAPPSTEVGSLALSLNAMLAQIEQSFAARAASERRMRRFVSDASHELRTPLSTIRGYGELYRMGGVEDVDQAMGRIETEAKRMGNLVEDLLQLARLDEGRPLVLSQVDLAAVARDAVADLGALAPDRRAAVVPLDPDGPAVGTGHVDAVPVSADADRVRQVVANLVGNVVQHTPAGTPVEIAVGHPEPGWALLEVRDHGPGIAEEDAPRVFERFYRIDPSRTRSSGGSGLGLAIVAAVVGAHAGGVRVLPTPGGGTTVQVALPVEGPAPTAADRAEGALLGATDPSVTD</sequence>
<evidence type="ECO:0000256" key="6">
    <source>
        <dbReference type="ARBA" id="ARBA00022679"/>
    </source>
</evidence>
<dbReference type="PANTHER" id="PTHR45436:SF5">
    <property type="entry name" value="SENSOR HISTIDINE KINASE TRCS"/>
    <property type="match status" value="1"/>
</dbReference>
<dbReference type="GO" id="GO:0000155">
    <property type="term" value="F:phosphorelay sensor kinase activity"/>
    <property type="evidence" value="ECO:0007669"/>
    <property type="project" value="InterPro"/>
</dbReference>
<evidence type="ECO:0000256" key="5">
    <source>
        <dbReference type="ARBA" id="ARBA00022553"/>
    </source>
</evidence>
<reference evidence="15 16" key="1">
    <citation type="submission" date="2018-11" db="EMBL/GenBank/DDBJ databases">
        <title>Sequencing the genomes of 1000 actinobacteria strains.</title>
        <authorList>
            <person name="Klenk H.-P."/>
        </authorList>
    </citation>
    <scope>NUCLEOTIDE SEQUENCE [LARGE SCALE GENOMIC DNA]</scope>
    <source>
        <strain evidence="15 16">DSM 14418</strain>
    </source>
</reference>
<keyword evidence="6" id="KW-0808">Transferase</keyword>
<dbReference type="CDD" id="cd06225">
    <property type="entry name" value="HAMP"/>
    <property type="match status" value="1"/>
</dbReference>
<dbReference type="GO" id="GO:0005509">
    <property type="term" value="F:calcium ion binding"/>
    <property type="evidence" value="ECO:0007669"/>
    <property type="project" value="UniProtKB-ARBA"/>
</dbReference>
<dbReference type="SMART" id="SM00387">
    <property type="entry name" value="HATPase_c"/>
    <property type="match status" value="1"/>
</dbReference>
<dbReference type="InterPro" id="IPR004358">
    <property type="entry name" value="Sig_transdc_His_kin-like_C"/>
</dbReference>
<evidence type="ECO:0000256" key="1">
    <source>
        <dbReference type="ARBA" id="ARBA00000085"/>
    </source>
</evidence>
<dbReference type="PANTHER" id="PTHR45436">
    <property type="entry name" value="SENSOR HISTIDINE KINASE YKOH"/>
    <property type="match status" value="1"/>
</dbReference>